<evidence type="ECO:0000313" key="1">
    <source>
        <dbReference type="EMBL" id="KFO19809.1"/>
    </source>
</evidence>
<proteinExistence type="predicted"/>
<evidence type="ECO:0000313" key="2">
    <source>
        <dbReference type="Proteomes" id="UP000028990"/>
    </source>
</evidence>
<dbReference type="EMBL" id="KN124889">
    <property type="protein sequence ID" value="KFO19809.1"/>
    <property type="molecule type" value="Genomic_DNA"/>
</dbReference>
<keyword evidence="2" id="KW-1185">Reference proteome</keyword>
<organism evidence="1 2">
    <name type="scientific">Fukomys damarensis</name>
    <name type="common">Damaraland mole rat</name>
    <name type="synonym">Cryptomys damarensis</name>
    <dbReference type="NCBI Taxonomy" id="885580"/>
    <lineage>
        <taxon>Eukaryota</taxon>
        <taxon>Metazoa</taxon>
        <taxon>Chordata</taxon>
        <taxon>Craniata</taxon>
        <taxon>Vertebrata</taxon>
        <taxon>Euteleostomi</taxon>
        <taxon>Mammalia</taxon>
        <taxon>Eutheria</taxon>
        <taxon>Euarchontoglires</taxon>
        <taxon>Glires</taxon>
        <taxon>Rodentia</taxon>
        <taxon>Hystricomorpha</taxon>
        <taxon>Bathyergidae</taxon>
        <taxon>Fukomys</taxon>
    </lineage>
</organism>
<dbReference type="AlphaFoldDB" id="A0A091CLZ3"/>
<dbReference type="Proteomes" id="UP000028990">
    <property type="component" value="Unassembled WGS sequence"/>
</dbReference>
<gene>
    <name evidence="1" type="ORF">H920_18803</name>
</gene>
<name>A0A091CLZ3_FUKDA</name>
<reference evidence="1 2" key="1">
    <citation type="submission" date="2013-11" db="EMBL/GenBank/DDBJ databases">
        <title>The Damaraland mole rat (Fukomys damarensis) genome and evolution of African mole rats.</title>
        <authorList>
            <person name="Gladyshev V.N."/>
            <person name="Fang X."/>
        </authorList>
    </citation>
    <scope>NUCLEOTIDE SEQUENCE [LARGE SCALE GENOMIC DNA]</scope>
    <source>
        <tissue evidence="1">Liver</tissue>
    </source>
</reference>
<accession>A0A091CLZ3</accession>
<protein>
    <submittedName>
        <fullName evidence="1">Uncharacterized protein</fullName>
    </submittedName>
</protein>
<sequence length="173" mass="19242">MSQIRLWFQLFIVQLQQDLHWLYPLEESPDGVTEWITDHFLPGNLPRIQLPRGPLSMVALPLKLLYLLRSAPTLDDLTVIALLKAPKQAALQQPCHAHKGEWRESDPLFDVMLHPQHQRDLGVAAIALTAAATASVTLSNQITTAAAIGRLAHNIPCSRTKCSPISRCTNCRS</sequence>